<comment type="similarity">
    <text evidence="7 8">Belongs to the class I-like SAM-binding methyltransferase superfamily. C5-methyltransferase family.</text>
</comment>
<evidence type="ECO:0000256" key="4">
    <source>
        <dbReference type="ARBA" id="ARBA00022691"/>
    </source>
</evidence>
<sequence>MPNDGGSNPAAFTFIDLFAGIGGFHIAMSSVGGHCVFASEWDKFARMTYEANYRPHNPGLFDSNRFNWDINQAAPDDIPDFDVMCAGFPCQPFSHAGLKKGFEDTRGTLFFRLAEIVKHKTDTGKKPKVLFLENVKGLKSHDKGNTLRRIQEILEDDLGYNQKTVVLNSKYFGVPQNRERLFIVAVDNSTGLTFQFPFGLTKEGFPIYEPADLELAKPTRVGNILDPNPPEKYTISDRLYQGHLRRRQEHAVKGNGFGFSLFKPDAPYTSTISARYYKDGSEILIDQGEHKNPRKLTPDEARKLQGYPDGFIIPVTDVQAYKQFGNSVSVPVIKAIANEIKQQILQ</sequence>
<dbReference type="PROSITE" id="PS00095">
    <property type="entry name" value="C5_MTASE_2"/>
    <property type="match status" value="1"/>
</dbReference>
<evidence type="ECO:0000256" key="5">
    <source>
        <dbReference type="ARBA" id="ARBA00022747"/>
    </source>
</evidence>
<evidence type="ECO:0000256" key="8">
    <source>
        <dbReference type="RuleBase" id="RU000416"/>
    </source>
</evidence>
<name>A0A1S2VEH4_9BACT</name>
<keyword evidence="3 7" id="KW-0808">Transferase</keyword>
<organism evidence="9 10">
    <name type="scientific">Arsenicibacter rosenii</name>
    <dbReference type="NCBI Taxonomy" id="1750698"/>
    <lineage>
        <taxon>Bacteria</taxon>
        <taxon>Pseudomonadati</taxon>
        <taxon>Bacteroidota</taxon>
        <taxon>Cytophagia</taxon>
        <taxon>Cytophagales</taxon>
        <taxon>Spirosomataceae</taxon>
        <taxon>Arsenicibacter</taxon>
    </lineage>
</organism>
<protein>
    <recommendedName>
        <fullName evidence="1">DNA (cytosine-5-)-methyltransferase</fullName>
        <ecNumber evidence="1">2.1.1.37</ecNumber>
    </recommendedName>
</protein>
<evidence type="ECO:0000313" key="9">
    <source>
        <dbReference type="EMBL" id="OIN57167.1"/>
    </source>
</evidence>
<dbReference type="Gene3D" id="3.40.50.150">
    <property type="entry name" value="Vaccinia Virus protein VP39"/>
    <property type="match status" value="1"/>
</dbReference>
<dbReference type="InterPro" id="IPR001525">
    <property type="entry name" value="C5_MeTfrase"/>
</dbReference>
<dbReference type="CDD" id="cd00315">
    <property type="entry name" value="Cyt_C5_DNA_methylase"/>
    <property type="match status" value="1"/>
</dbReference>
<reference evidence="9 10" key="1">
    <citation type="submission" date="2016-10" db="EMBL/GenBank/DDBJ databases">
        <title>Arsenicibacter rosenii gen. nov., sp. nov., an efficient arsenic-methylating bacterium isolated from an arsenic-contaminated paddy soil.</title>
        <authorList>
            <person name="Huang K."/>
        </authorList>
    </citation>
    <scope>NUCLEOTIDE SEQUENCE [LARGE SCALE GENOMIC DNA]</scope>
    <source>
        <strain evidence="9 10">SM-1</strain>
    </source>
</reference>
<dbReference type="SUPFAM" id="SSF53335">
    <property type="entry name" value="S-adenosyl-L-methionine-dependent methyltransferases"/>
    <property type="match status" value="1"/>
</dbReference>
<dbReference type="InterPro" id="IPR029063">
    <property type="entry name" value="SAM-dependent_MTases_sf"/>
</dbReference>
<evidence type="ECO:0000256" key="1">
    <source>
        <dbReference type="ARBA" id="ARBA00011975"/>
    </source>
</evidence>
<comment type="catalytic activity">
    <reaction evidence="6">
        <text>a 2'-deoxycytidine in DNA + S-adenosyl-L-methionine = a 5-methyl-2'-deoxycytidine in DNA + S-adenosyl-L-homocysteine + H(+)</text>
        <dbReference type="Rhea" id="RHEA:13681"/>
        <dbReference type="Rhea" id="RHEA-COMP:11369"/>
        <dbReference type="Rhea" id="RHEA-COMP:11370"/>
        <dbReference type="ChEBI" id="CHEBI:15378"/>
        <dbReference type="ChEBI" id="CHEBI:57856"/>
        <dbReference type="ChEBI" id="CHEBI:59789"/>
        <dbReference type="ChEBI" id="CHEBI:85452"/>
        <dbReference type="ChEBI" id="CHEBI:85454"/>
        <dbReference type="EC" id="2.1.1.37"/>
    </reaction>
</comment>
<gene>
    <name evidence="9" type="ORF">BLX24_21540</name>
</gene>
<dbReference type="AlphaFoldDB" id="A0A1S2VEH4"/>
<dbReference type="EMBL" id="MORL01000015">
    <property type="protein sequence ID" value="OIN57167.1"/>
    <property type="molecule type" value="Genomic_DNA"/>
</dbReference>
<feature type="active site" evidence="7">
    <location>
        <position position="90"/>
    </location>
</feature>
<evidence type="ECO:0000313" key="10">
    <source>
        <dbReference type="Proteomes" id="UP000181790"/>
    </source>
</evidence>
<dbReference type="PROSITE" id="PS51679">
    <property type="entry name" value="SAM_MT_C5"/>
    <property type="match status" value="1"/>
</dbReference>
<dbReference type="InterPro" id="IPR050750">
    <property type="entry name" value="C5-MTase"/>
</dbReference>
<keyword evidence="5" id="KW-0680">Restriction system</keyword>
<dbReference type="PANTHER" id="PTHR46098">
    <property type="entry name" value="TRNA (CYTOSINE(38)-C(5))-METHYLTRANSFERASE"/>
    <property type="match status" value="1"/>
</dbReference>
<evidence type="ECO:0000256" key="6">
    <source>
        <dbReference type="ARBA" id="ARBA00047422"/>
    </source>
</evidence>
<evidence type="ECO:0000256" key="7">
    <source>
        <dbReference type="PROSITE-ProRule" id="PRU01016"/>
    </source>
</evidence>
<keyword evidence="4 7" id="KW-0949">S-adenosyl-L-methionine</keyword>
<dbReference type="Gene3D" id="3.90.120.30">
    <property type="match status" value="1"/>
</dbReference>
<evidence type="ECO:0000256" key="2">
    <source>
        <dbReference type="ARBA" id="ARBA00022603"/>
    </source>
</evidence>
<accession>A0A1S2VEH4</accession>
<dbReference type="NCBIfam" id="TIGR00675">
    <property type="entry name" value="dcm"/>
    <property type="match status" value="1"/>
</dbReference>
<dbReference type="Pfam" id="PF00145">
    <property type="entry name" value="DNA_methylase"/>
    <property type="match status" value="1"/>
</dbReference>
<dbReference type="PANTHER" id="PTHR46098:SF1">
    <property type="entry name" value="TRNA (CYTOSINE(38)-C(5))-METHYLTRANSFERASE"/>
    <property type="match status" value="1"/>
</dbReference>
<dbReference type="PRINTS" id="PR00105">
    <property type="entry name" value="C5METTRFRASE"/>
</dbReference>
<dbReference type="GO" id="GO:0003886">
    <property type="term" value="F:DNA (cytosine-5-)-methyltransferase activity"/>
    <property type="evidence" value="ECO:0007669"/>
    <property type="project" value="UniProtKB-EC"/>
</dbReference>
<keyword evidence="10" id="KW-1185">Reference proteome</keyword>
<dbReference type="EC" id="2.1.1.37" evidence="1"/>
<proteinExistence type="inferred from homology"/>
<dbReference type="Proteomes" id="UP000181790">
    <property type="component" value="Unassembled WGS sequence"/>
</dbReference>
<keyword evidence="2 7" id="KW-0489">Methyltransferase</keyword>
<evidence type="ECO:0000256" key="3">
    <source>
        <dbReference type="ARBA" id="ARBA00022679"/>
    </source>
</evidence>
<dbReference type="GO" id="GO:0032259">
    <property type="term" value="P:methylation"/>
    <property type="evidence" value="ECO:0007669"/>
    <property type="project" value="UniProtKB-KW"/>
</dbReference>
<dbReference type="GO" id="GO:0009307">
    <property type="term" value="P:DNA restriction-modification system"/>
    <property type="evidence" value="ECO:0007669"/>
    <property type="project" value="UniProtKB-KW"/>
</dbReference>
<comment type="caution">
    <text evidence="9">The sequence shown here is derived from an EMBL/GenBank/DDBJ whole genome shotgun (WGS) entry which is preliminary data.</text>
</comment>
<dbReference type="InterPro" id="IPR031303">
    <property type="entry name" value="C5_meth_CS"/>
</dbReference>